<feature type="signal peptide" evidence="5">
    <location>
        <begin position="1"/>
        <end position="24"/>
    </location>
</feature>
<feature type="domain" description="Cytochrome c" evidence="6">
    <location>
        <begin position="34"/>
        <end position="113"/>
    </location>
</feature>
<organism evidence="7 8">
    <name type="scientific">Variovorax soli</name>
    <dbReference type="NCBI Taxonomy" id="376815"/>
    <lineage>
        <taxon>Bacteria</taxon>
        <taxon>Pseudomonadati</taxon>
        <taxon>Pseudomonadota</taxon>
        <taxon>Betaproteobacteria</taxon>
        <taxon>Burkholderiales</taxon>
        <taxon>Comamonadaceae</taxon>
        <taxon>Variovorax</taxon>
    </lineage>
</organism>
<protein>
    <submittedName>
        <fullName evidence="7">Mono/diheme cytochrome c family protein</fullName>
    </submittedName>
</protein>
<dbReference type="PROSITE" id="PS51007">
    <property type="entry name" value="CYTC"/>
    <property type="match status" value="1"/>
</dbReference>
<evidence type="ECO:0000313" key="8">
    <source>
        <dbReference type="Proteomes" id="UP001184230"/>
    </source>
</evidence>
<dbReference type="EMBL" id="JAVDRF010000017">
    <property type="protein sequence ID" value="MDR6539464.1"/>
    <property type="molecule type" value="Genomic_DNA"/>
</dbReference>
<sequence>MGRRAWFFSVLAVWAAMHACGVVAQEARQPFDDPSIARAWQALRTVDCERCHGAGHIGLAAPSIVDYARTQEREAFMRMVLDGDPPRGMPGYRGNALVRENIDGIYRYFRGRADGSIGAGDRPGRSEH</sequence>
<evidence type="ECO:0000256" key="4">
    <source>
        <dbReference type="PROSITE-ProRule" id="PRU00433"/>
    </source>
</evidence>
<keyword evidence="8" id="KW-1185">Reference proteome</keyword>
<evidence type="ECO:0000256" key="2">
    <source>
        <dbReference type="ARBA" id="ARBA00022723"/>
    </source>
</evidence>
<gene>
    <name evidence="7" type="ORF">J2739_005260</name>
</gene>
<dbReference type="InterPro" id="IPR036909">
    <property type="entry name" value="Cyt_c-like_dom_sf"/>
</dbReference>
<keyword evidence="1 4" id="KW-0349">Heme</keyword>
<keyword evidence="5" id="KW-0732">Signal</keyword>
<dbReference type="Gene3D" id="1.10.760.10">
    <property type="entry name" value="Cytochrome c-like domain"/>
    <property type="match status" value="1"/>
</dbReference>
<keyword evidence="2 4" id="KW-0479">Metal-binding</keyword>
<proteinExistence type="predicted"/>
<dbReference type="SUPFAM" id="SSF46626">
    <property type="entry name" value="Cytochrome c"/>
    <property type="match status" value="1"/>
</dbReference>
<evidence type="ECO:0000256" key="5">
    <source>
        <dbReference type="SAM" id="SignalP"/>
    </source>
</evidence>
<accession>A0ABU1NLZ9</accession>
<dbReference type="InterPro" id="IPR009056">
    <property type="entry name" value="Cyt_c-like_dom"/>
</dbReference>
<evidence type="ECO:0000256" key="3">
    <source>
        <dbReference type="ARBA" id="ARBA00023004"/>
    </source>
</evidence>
<keyword evidence="3 4" id="KW-0408">Iron</keyword>
<dbReference type="Pfam" id="PF13442">
    <property type="entry name" value="Cytochrome_CBB3"/>
    <property type="match status" value="1"/>
</dbReference>
<feature type="chain" id="PRO_5046314395" evidence="5">
    <location>
        <begin position="25"/>
        <end position="128"/>
    </location>
</feature>
<evidence type="ECO:0000313" key="7">
    <source>
        <dbReference type="EMBL" id="MDR6539464.1"/>
    </source>
</evidence>
<reference evidence="7 8" key="1">
    <citation type="submission" date="2023-07" db="EMBL/GenBank/DDBJ databases">
        <title>Sorghum-associated microbial communities from plants grown in Nebraska, USA.</title>
        <authorList>
            <person name="Schachtman D."/>
        </authorList>
    </citation>
    <scope>NUCLEOTIDE SEQUENCE [LARGE SCALE GENOMIC DNA]</scope>
    <source>
        <strain evidence="7 8">DS1781</strain>
    </source>
</reference>
<name>A0ABU1NLZ9_9BURK</name>
<evidence type="ECO:0000259" key="6">
    <source>
        <dbReference type="PROSITE" id="PS51007"/>
    </source>
</evidence>
<dbReference type="RefSeq" id="WP_309907173.1">
    <property type="nucleotide sequence ID" value="NZ_JAVDRF010000017.1"/>
</dbReference>
<evidence type="ECO:0000256" key="1">
    <source>
        <dbReference type="ARBA" id="ARBA00022617"/>
    </source>
</evidence>
<dbReference type="Proteomes" id="UP001184230">
    <property type="component" value="Unassembled WGS sequence"/>
</dbReference>
<comment type="caution">
    <text evidence="7">The sequence shown here is derived from an EMBL/GenBank/DDBJ whole genome shotgun (WGS) entry which is preliminary data.</text>
</comment>